<gene>
    <name evidence="2" type="ORF">A3J33_01800</name>
</gene>
<evidence type="ECO:0000256" key="1">
    <source>
        <dbReference type="ARBA" id="ARBA00006479"/>
    </source>
</evidence>
<dbReference type="Proteomes" id="UP000176492">
    <property type="component" value="Unassembled WGS sequence"/>
</dbReference>
<evidence type="ECO:0000313" key="2">
    <source>
        <dbReference type="EMBL" id="OGC64233.1"/>
    </source>
</evidence>
<sequence length="276" mass="28842">MPILGIDVGASKIHYVIWEENSPIIGEEIKLSSPNREELIRITQEIAQKIKGKGISAAGVGLPGTVEDGSLRSAPNFPELLGWEIRPELEKILGIPVTLINDAKAFILSETTLGSAKGLRNVIGLTLGSGLGGGLYLNGALYLGKGSAGEVGREILDLPNLKETEDFVSAKFFQKFGSDPNTLRQQAEAGDSFARSAFQGFGKNLGVVIANLVNLLDPEAIILGGGIAGAYDLFIKETQETAAGFITNPSSQSVQILRSALGSSAGAVGAAIAARL</sequence>
<dbReference type="AlphaFoldDB" id="A0A1F4W5C6"/>
<evidence type="ECO:0008006" key="4">
    <source>
        <dbReference type="Google" id="ProtNLM"/>
    </source>
</evidence>
<dbReference type="InterPro" id="IPR000600">
    <property type="entry name" value="ROK"/>
</dbReference>
<dbReference type="InterPro" id="IPR049874">
    <property type="entry name" value="ROK_cs"/>
</dbReference>
<accession>A0A1F4W5C6</accession>
<evidence type="ECO:0000313" key="3">
    <source>
        <dbReference type="Proteomes" id="UP000176492"/>
    </source>
</evidence>
<dbReference type="Gene3D" id="3.30.420.40">
    <property type="match status" value="2"/>
</dbReference>
<dbReference type="PANTHER" id="PTHR18964">
    <property type="entry name" value="ROK (REPRESSOR, ORF, KINASE) FAMILY"/>
    <property type="match status" value="1"/>
</dbReference>
<dbReference type="PANTHER" id="PTHR18964:SF149">
    <property type="entry name" value="BIFUNCTIONAL UDP-N-ACETYLGLUCOSAMINE 2-EPIMERASE_N-ACETYLMANNOSAMINE KINASE"/>
    <property type="match status" value="1"/>
</dbReference>
<dbReference type="CDD" id="cd23763">
    <property type="entry name" value="ASKHA_ATPase_ROK"/>
    <property type="match status" value="1"/>
</dbReference>
<proteinExistence type="inferred from homology"/>
<reference evidence="2 3" key="1">
    <citation type="journal article" date="2016" name="Nat. Commun.">
        <title>Thousands of microbial genomes shed light on interconnected biogeochemical processes in an aquifer system.</title>
        <authorList>
            <person name="Anantharaman K."/>
            <person name="Brown C.T."/>
            <person name="Hug L.A."/>
            <person name="Sharon I."/>
            <person name="Castelle C.J."/>
            <person name="Probst A.J."/>
            <person name="Thomas B.C."/>
            <person name="Singh A."/>
            <person name="Wilkins M.J."/>
            <person name="Karaoz U."/>
            <person name="Brodie E.L."/>
            <person name="Williams K.H."/>
            <person name="Hubbard S.S."/>
            <person name="Banfield J.F."/>
        </authorList>
    </citation>
    <scope>NUCLEOTIDE SEQUENCE [LARGE SCALE GENOMIC DNA]</scope>
</reference>
<dbReference type="Pfam" id="PF00480">
    <property type="entry name" value="ROK"/>
    <property type="match status" value="1"/>
</dbReference>
<name>A0A1F4W5C6_UNCKA</name>
<comment type="caution">
    <text evidence="2">The sequence shown here is derived from an EMBL/GenBank/DDBJ whole genome shotgun (WGS) entry which is preliminary data.</text>
</comment>
<comment type="similarity">
    <text evidence="1">Belongs to the ROK (NagC/XylR) family.</text>
</comment>
<dbReference type="SUPFAM" id="SSF53067">
    <property type="entry name" value="Actin-like ATPase domain"/>
    <property type="match status" value="1"/>
</dbReference>
<organism evidence="2 3">
    <name type="scientific">candidate division WWE3 bacterium RIFCSPLOWO2_02_FULL_53_10</name>
    <dbReference type="NCBI Taxonomy" id="1802629"/>
    <lineage>
        <taxon>Bacteria</taxon>
        <taxon>Katanobacteria</taxon>
    </lineage>
</organism>
<dbReference type="PROSITE" id="PS01125">
    <property type="entry name" value="ROK"/>
    <property type="match status" value="1"/>
</dbReference>
<dbReference type="InterPro" id="IPR043129">
    <property type="entry name" value="ATPase_NBD"/>
</dbReference>
<protein>
    <recommendedName>
        <fullName evidence="4">Sugar kinase</fullName>
    </recommendedName>
</protein>
<dbReference type="EMBL" id="MEVM01000178">
    <property type="protein sequence ID" value="OGC64233.1"/>
    <property type="molecule type" value="Genomic_DNA"/>
</dbReference>